<sequence length="397" mass="44530">MNVPYSNTLAFPNGYCSSVVMSQTFSEGDDREIFGDISKILHHFNKEDFNEDSSHLISNDISLSSLIFEIGDASLEPTPLRPDGIVSACPQNGPGTFAPMSLPPPFPLSIKRDFSSAIPGSRVVLGPNSRSVSSIDAHDACYVRPSKMPRLVSSSSIGRPARACYSRSGVEPELNVASSPVGSMAASNHASMSKCPGFSVDERTTQARRRSSEGSSASPTNQNSALMNHLDCFDDKSEDEAGRFRVYQSDQWMERFAELQEFKKQFGHCVVPHNYLHHGSPALAQWVKRQRFQWKQRKHNKRSTITEERMKLLSSLGFVFDSHLQSWEIKLASLAAFRKEHGHAGVPSKWHDKELAIWVKCQRRNYKLYCQGQKSAMTTERIALLESLDFNWNPRNL</sequence>
<keyword evidence="4" id="KW-1185">Reference proteome</keyword>
<dbReference type="PANTHER" id="PTHR33418">
    <property type="entry name" value="HELICASE-ASSOCIATED"/>
    <property type="match status" value="1"/>
</dbReference>
<keyword evidence="3" id="KW-0547">Nucleotide-binding</keyword>
<accession>A0A9K3LS64</accession>
<evidence type="ECO:0000313" key="3">
    <source>
        <dbReference type="EMBL" id="KAG7367564.1"/>
    </source>
</evidence>
<dbReference type="PANTHER" id="PTHR33418:SF1">
    <property type="entry name" value="HELICASE-ASSOCIATED DOMAIN-CONTAINING PROTEIN"/>
    <property type="match status" value="1"/>
</dbReference>
<evidence type="ECO:0000313" key="4">
    <source>
        <dbReference type="Proteomes" id="UP000693970"/>
    </source>
</evidence>
<protein>
    <submittedName>
        <fullName evidence="3">Helicase domain protein</fullName>
    </submittedName>
</protein>
<dbReference type="OrthoDB" id="498381at2759"/>
<dbReference type="Pfam" id="PF03457">
    <property type="entry name" value="HA"/>
    <property type="match status" value="2"/>
</dbReference>
<reference evidence="3" key="1">
    <citation type="journal article" date="2021" name="Sci. Rep.">
        <title>Diploid genomic architecture of Nitzschia inconspicua, an elite biomass production diatom.</title>
        <authorList>
            <person name="Oliver A."/>
            <person name="Podell S."/>
            <person name="Pinowska A."/>
            <person name="Traller J.C."/>
            <person name="Smith S.R."/>
            <person name="McClure R."/>
            <person name="Beliaev A."/>
            <person name="Bohutskyi P."/>
            <person name="Hill E.A."/>
            <person name="Rabines A."/>
            <person name="Zheng H."/>
            <person name="Allen L.Z."/>
            <person name="Kuo A."/>
            <person name="Grigoriev I.V."/>
            <person name="Allen A.E."/>
            <person name="Hazlebeck D."/>
            <person name="Allen E.E."/>
        </authorList>
    </citation>
    <scope>NUCLEOTIDE SEQUENCE</scope>
    <source>
        <strain evidence="3">Hildebrandi</strain>
    </source>
</reference>
<name>A0A9K3LS64_9STRA</name>
<organism evidence="3 4">
    <name type="scientific">Nitzschia inconspicua</name>
    <dbReference type="NCBI Taxonomy" id="303405"/>
    <lineage>
        <taxon>Eukaryota</taxon>
        <taxon>Sar</taxon>
        <taxon>Stramenopiles</taxon>
        <taxon>Ochrophyta</taxon>
        <taxon>Bacillariophyta</taxon>
        <taxon>Bacillariophyceae</taxon>
        <taxon>Bacillariophycidae</taxon>
        <taxon>Bacillariales</taxon>
        <taxon>Bacillariaceae</taxon>
        <taxon>Nitzschia</taxon>
    </lineage>
</organism>
<feature type="domain" description="Helicase-associated" evidence="2">
    <location>
        <begin position="325"/>
        <end position="390"/>
    </location>
</feature>
<dbReference type="Proteomes" id="UP000693970">
    <property type="component" value="Unassembled WGS sequence"/>
</dbReference>
<keyword evidence="3" id="KW-0378">Hydrolase</keyword>
<feature type="region of interest" description="Disordered" evidence="1">
    <location>
        <begin position="192"/>
        <end position="225"/>
    </location>
</feature>
<gene>
    <name evidence="3" type="ORF">IV203_030235</name>
</gene>
<evidence type="ECO:0000256" key="1">
    <source>
        <dbReference type="SAM" id="MobiDB-lite"/>
    </source>
</evidence>
<comment type="caution">
    <text evidence="3">The sequence shown here is derived from an EMBL/GenBank/DDBJ whole genome shotgun (WGS) entry which is preliminary data.</text>
</comment>
<evidence type="ECO:0000259" key="2">
    <source>
        <dbReference type="Pfam" id="PF03457"/>
    </source>
</evidence>
<dbReference type="InterPro" id="IPR005114">
    <property type="entry name" value="Helicase_assoc"/>
</dbReference>
<keyword evidence="3" id="KW-0067">ATP-binding</keyword>
<reference evidence="3" key="2">
    <citation type="submission" date="2021-04" db="EMBL/GenBank/DDBJ databases">
        <authorList>
            <person name="Podell S."/>
        </authorList>
    </citation>
    <scope>NUCLEOTIDE SEQUENCE</scope>
    <source>
        <strain evidence="3">Hildebrandi</strain>
    </source>
</reference>
<feature type="domain" description="Helicase-associated" evidence="2">
    <location>
        <begin position="249"/>
        <end position="318"/>
    </location>
</feature>
<proteinExistence type="predicted"/>
<dbReference type="AlphaFoldDB" id="A0A9K3LS64"/>
<keyword evidence="3" id="KW-0347">Helicase</keyword>
<dbReference type="EMBL" id="JAGRRH010000007">
    <property type="protein sequence ID" value="KAG7367564.1"/>
    <property type="molecule type" value="Genomic_DNA"/>
</dbReference>
<dbReference type="GO" id="GO:0004386">
    <property type="term" value="F:helicase activity"/>
    <property type="evidence" value="ECO:0007669"/>
    <property type="project" value="UniProtKB-KW"/>
</dbReference>